<dbReference type="InParanoid" id="G0N530"/>
<dbReference type="HOGENOM" id="CLU_3208095_0_0_1"/>
<name>G0N530_CAEBE</name>
<dbReference type="EMBL" id="GL379839">
    <property type="protein sequence ID" value="EGT52920.1"/>
    <property type="molecule type" value="Genomic_DNA"/>
</dbReference>
<keyword evidence="2" id="KW-1185">Reference proteome</keyword>
<organism evidence="2">
    <name type="scientific">Caenorhabditis brenneri</name>
    <name type="common">Nematode worm</name>
    <dbReference type="NCBI Taxonomy" id="135651"/>
    <lineage>
        <taxon>Eukaryota</taxon>
        <taxon>Metazoa</taxon>
        <taxon>Ecdysozoa</taxon>
        <taxon>Nematoda</taxon>
        <taxon>Chromadorea</taxon>
        <taxon>Rhabditida</taxon>
        <taxon>Rhabditina</taxon>
        <taxon>Rhabditomorpha</taxon>
        <taxon>Rhabditoidea</taxon>
        <taxon>Rhabditidae</taxon>
        <taxon>Peloderinae</taxon>
        <taxon>Caenorhabditis</taxon>
    </lineage>
</organism>
<evidence type="ECO:0000313" key="1">
    <source>
        <dbReference type="EMBL" id="EGT52920.1"/>
    </source>
</evidence>
<sequence length="45" mass="5044">MNNIAQGILGVGEPLWTTLSTQNPITRRNAEYLLLNDNEAKDMNL</sequence>
<accession>G0N530</accession>
<dbReference type="AlphaFoldDB" id="G0N530"/>
<dbReference type="Proteomes" id="UP000008068">
    <property type="component" value="Unassembled WGS sequence"/>
</dbReference>
<proteinExistence type="predicted"/>
<evidence type="ECO:0000313" key="2">
    <source>
        <dbReference type="Proteomes" id="UP000008068"/>
    </source>
</evidence>
<gene>
    <name evidence="1" type="ORF">CAEBREN_10503</name>
</gene>
<protein>
    <submittedName>
        <fullName evidence="1">Uncharacterized protein</fullName>
    </submittedName>
</protein>
<reference evidence="2" key="1">
    <citation type="submission" date="2011-07" db="EMBL/GenBank/DDBJ databases">
        <authorList>
            <consortium name="Caenorhabditis brenneri Sequencing and Analysis Consortium"/>
            <person name="Wilson R.K."/>
        </authorList>
    </citation>
    <scope>NUCLEOTIDE SEQUENCE [LARGE SCALE GENOMIC DNA]</scope>
    <source>
        <strain evidence="2">PB2801</strain>
    </source>
</reference>